<accession>A0A7Y0SG09</accession>
<evidence type="ECO:0000313" key="1">
    <source>
        <dbReference type="EMBL" id="NMU82693.1"/>
    </source>
</evidence>
<feature type="non-terminal residue" evidence="1">
    <location>
        <position position="86"/>
    </location>
</feature>
<comment type="caution">
    <text evidence="1">The sequence shown here is derived from an EMBL/GenBank/DDBJ whole genome shotgun (WGS) entry which is preliminary data.</text>
</comment>
<feature type="non-terminal residue" evidence="1">
    <location>
        <position position="1"/>
    </location>
</feature>
<protein>
    <submittedName>
        <fullName evidence="1">PilZ domain-containing protein</fullName>
    </submittedName>
</protein>
<dbReference type="AlphaFoldDB" id="A0A7Y0SG09"/>
<evidence type="ECO:0000313" key="2">
    <source>
        <dbReference type="Proteomes" id="UP000518904"/>
    </source>
</evidence>
<dbReference type="EMBL" id="JABCLB010000899">
    <property type="protein sequence ID" value="NMU82693.1"/>
    <property type="molecule type" value="Genomic_DNA"/>
</dbReference>
<name>A0A7Y0SG09_VIBPH</name>
<gene>
    <name evidence="1" type="ORF">HKB16_07335</name>
</gene>
<sequence length="86" mass="9845">LATFSPELAETSQSLTHIGILQEIADEQSGQDYLLTEKPRLPANTLNAFRHPRRVIGNPKGIYFDAKSRRKEPRYRFKTPLELYSG</sequence>
<reference evidence="1 2" key="1">
    <citation type="submission" date="2020-04" db="EMBL/GenBank/DDBJ databases">
        <title>Whole-genome sequencing of Vibrio spp. from China reveals different genetic environments of blaCTX-M-14 among diverse lineages.</title>
        <authorList>
            <person name="Zheng Z."/>
            <person name="Ye L."/>
            <person name="Chen S."/>
        </authorList>
    </citation>
    <scope>NUCLEOTIDE SEQUENCE [LARGE SCALE GENOMIC DNA]</scope>
    <source>
        <strain evidence="1 2">Vb0551</strain>
    </source>
</reference>
<organism evidence="1 2">
    <name type="scientific">Vibrio parahaemolyticus</name>
    <dbReference type="NCBI Taxonomy" id="670"/>
    <lineage>
        <taxon>Bacteria</taxon>
        <taxon>Pseudomonadati</taxon>
        <taxon>Pseudomonadota</taxon>
        <taxon>Gammaproteobacteria</taxon>
        <taxon>Vibrionales</taxon>
        <taxon>Vibrionaceae</taxon>
        <taxon>Vibrio</taxon>
    </lineage>
</organism>
<dbReference type="Proteomes" id="UP000518904">
    <property type="component" value="Unassembled WGS sequence"/>
</dbReference>
<proteinExistence type="predicted"/>